<feature type="region of interest" description="Disordered" evidence="1">
    <location>
        <begin position="163"/>
        <end position="189"/>
    </location>
</feature>
<keyword evidence="5" id="KW-1185">Reference proteome</keyword>
<feature type="compositionally biased region" description="Low complexity" evidence="1">
    <location>
        <begin position="294"/>
        <end position="304"/>
    </location>
</feature>
<dbReference type="HOGENOM" id="CLU_673448_0_0_1"/>
<sequence length="409" mass="44663">MAGCRQTARLLAAMAAISCMAVMIGVVTVVMHHRSMLKQVKLTNARSALKAEINRQHKIGSQIKAWVAASAMKSNGQALKARFQQLMDDSSVPIPLEPEFHAARHAFPMRRRSSLKVVPSDDQSKNAKGGNAELEAALEKAVLSQAQRIKELEDKIYQMSDKKAAAPAKEGKKAAAPAKEGKKAHRRVKHKPALGSWDAAIAANSAEAGAGALGTNVAYLYNDLQKKGRHFEVSSKSHGPDLSNVDVHGKGDFSRPQEEDVDYWNEDEAQEPKKTVRSTSVRSAEVASKSENSAPAAEEQPATAADEEEEEKYLDQKPPLGSWEMAKFANNVEAGGGSLGTNVAYMYDSLSNKGHYKEVNPPWKEVEDGSSVTESSNDDEFDPWEEYKATKQQKLAQRRVKEGTRPPGE</sequence>
<evidence type="ECO:0000313" key="5">
    <source>
        <dbReference type="Proteomes" id="UP000011087"/>
    </source>
</evidence>
<feature type="region of interest" description="Disordered" evidence="1">
    <location>
        <begin position="231"/>
        <end position="319"/>
    </location>
</feature>
<dbReference type="KEGG" id="gtt:GUITHDRAFT_162315"/>
<dbReference type="EnsemblProtists" id="EKX48802">
    <property type="protein sequence ID" value="EKX48802"/>
    <property type="gene ID" value="GUITHDRAFT_162315"/>
</dbReference>
<feature type="compositionally biased region" description="Basic and acidic residues" evidence="1">
    <location>
        <begin position="163"/>
        <end position="173"/>
    </location>
</feature>
<dbReference type="Proteomes" id="UP000011087">
    <property type="component" value="Unassembled WGS sequence"/>
</dbReference>
<gene>
    <name evidence="3" type="ORF">GUITHDRAFT_162315</name>
</gene>
<feature type="compositionally biased region" description="Basic and acidic residues" evidence="1">
    <location>
        <begin position="247"/>
        <end position="258"/>
    </location>
</feature>
<proteinExistence type="predicted"/>
<feature type="compositionally biased region" description="Basic and acidic residues" evidence="1">
    <location>
        <begin position="399"/>
        <end position="409"/>
    </location>
</feature>
<organism evidence="3">
    <name type="scientific">Guillardia theta (strain CCMP2712)</name>
    <name type="common">Cryptophyte</name>
    <dbReference type="NCBI Taxonomy" id="905079"/>
    <lineage>
        <taxon>Eukaryota</taxon>
        <taxon>Cryptophyceae</taxon>
        <taxon>Pyrenomonadales</taxon>
        <taxon>Geminigeraceae</taxon>
        <taxon>Guillardia</taxon>
    </lineage>
</organism>
<keyword evidence="2" id="KW-0812">Transmembrane</keyword>
<keyword evidence="2" id="KW-1133">Transmembrane helix</keyword>
<keyword evidence="2" id="KW-0472">Membrane</keyword>
<evidence type="ECO:0000313" key="4">
    <source>
        <dbReference type="EnsemblProtists" id="EKX48802"/>
    </source>
</evidence>
<dbReference type="EMBL" id="JH992984">
    <property type="protein sequence ID" value="EKX48802.1"/>
    <property type="molecule type" value="Genomic_DNA"/>
</dbReference>
<accession>L1JKH5</accession>
<protein>
    <submittedName>
        <fullName evidence="3 4">Uncharacterized protein</fullName>
    </submittedName>
</protein>
<evidence type="ECO:0000256" key="2">
    <source>
        <dbReference type="SAM" id="Phobius"/>
    </source>
</evidence>
<evidence type="ECO:0000256" key="1">
    <source>
        <dbReference type="SAM" id="MobiDB-lite"/>
    </source>
</evidence>
<dbReference type="PaxDb" id="55529-EKX48802"/>
<reference evidence="3 5" key="1">
    <citation type="journal article" date="2012" name="Nature">
        <title>Algal genomes reveal evolutionary mosaicism and the fate of nucleomorphs.</title>
        <authorList>
            <consortium name="DOE Joint Genome Institute"/>
            <person name="Curtis B.A."/>
            <person name="Tanifuji G."/>
            <person name="Burki F."/>
            <person name="Gruber A."/>
            <person name="Irimia M."/>
            <person name="Maruyama S."/>
            <person name="Arias M.C."/>
            <person name="Ball S.G."/>
            <person name="Gile G.H."/>
            <person name="Hirakawa Y."/>
            <person name="Hopkins J.F."/>
            <person name="Kuo A."/>
            <person name="Rensing S.A."/>
            <person name="Schmutz J."/>
            <person name="Symeonidi A."/>
            <person name="Elias M."/>
            <person name="Eveleigh R.J."/>
            <person name="Herman E.K."/>
            <person name="Klute M.J."/>
            <person name="Nakayama T."/>
            <person name="Obornik M."/>
            <person name="Reyes-Prieto A."/>
            <person name="Armbrust E.V."/>
            <person name="Aves S.J."/>
            <person name="Beiko R.G."/>
            <person name="Coutinho P."/>
            <person name="Dacks J.B."/>
            <person name="Durnford D.G."/>
            <person name="Fast N.M."/>
            <person name="Green B.R."/>
            <person name="Grisdale C.J."/>
            <person name="Hempel F."/>
            <person name="Henrissat B."/>
            <person name="Hoppner M.P."/>
            <person name="Ishida K."/>
            <person name="Kim E."/>
            <person name="Koreny L."/>
            <person name="Kroth P.G."/>
            <person name="Liu Y."/>
            <person name="Malik S.B."/>
            <person name="Maier U.G."/>
            <person name="McRose D."/>
            <person name="Mock T."/>
            <person name="Neilson J.A."/>
            <person name="Onodera N.T."/>
            <person name="Poole A.M."/>
            <person name="Pritham E.J."/>
            <person name="Richards T.A."/>
            <person name="Rocap G."/>
            <person name="Roy S.W."/>
            <person name="Sarai C."/>
            <person name="Schaack S."/>
            <person name="Shirato S."/>
            <person name="Slamovits C.H."/>
            <person name="Spencer D.F."/>
            <person name="Suzuki S."/>
            <person name="Worden A.Z."/>
            <person name="Zauner S."/>
            <person name="Barry K."/>
            <person name="Bell C."/>
            <person name="Bharti A.K."/>
            <person name="Crow J.A."/>
            <person name="Grimwood J."/>
            <person name="Kramer R."/>
            <person name="Lindquist E."/>
            <person name="Lucas S."/>
            <person name="Salamov A."/>
            <person name="McFadden G.I."/>
            <person name="Lane C.E."/>
            <person name="Keeling P.J."/>
            <person name="Gray M.W."/>
            <person name="Grigoriev I.V."/>
            <person name="Archibald J.M."/>
        </authorList>
    </citation>
    <scope>NUCLEOTIDE SEQUENCE</scope>
    <source>
        <strain evidence="3 5">CCMP2712</strain>
    </source>
</reference>
<feature type="transmembrane region" description="Helical" evidence="2">
    <location>
        <begin position="12"/>
        <end position="31"/>
    </location>
</feature>
<reference evidence="4" key="3">
    <citation type="submission" date="2016-03" db="UniProtKB">
        <authorList>
            <consortium name="EnsemblProtists"/>
        </authorList>
    </citation>
    <scope>IDENTIFICATION</scope>
</reference>
<name>L1JKH5_GUITC</name>
<reference evidence="5" key="2">
    <citation type="submission" date="2012-11" db="EMBL/GenBank/DDBJ databases">
        <authorList>
            <person name="Kuo A."/>
            <person name="Curtis B.A."/>
            <person name="Tanifuji G."/>
            <person name="Burki F."/>
            <person name="Gruber A."/>
            <person name="Irimia M."/>
            <person name="Maruyama S."/>
            <person name="Arias M.C."/>
            <person name="Ball S.G."/>
            <person name="Gile G.H."/>
            <person name="Hirakawa Y."/>
            <person name="Hopkins J.F."/>
            <person name="Rensing S.A."/>
            <person name="Schmutz J."/>
            <person name="Symeonidi A."/>
            <person name="Elias M."/>
            <person name="Eveleigh R.J."/>
            <person name="Herman E.K."/>
            <person name="Klute M.J."/>
            <person name="Nakayama T."/>
            <person name="Obornik M."/>
            <person name="Reyes-Prieto A."/>
            <person name="Armbrust E.V."/>
            <person name="Aves S.J."/>
            <person name="Beiko R.G."/>
            <person name="Coutinho P."/>
            <person name="Dacks J.B."/>
            <person name="Durnford D.G."/>
            <person name="Fast N.M."/>
            <person name="Green B.R."/>
            <person name="Grisdale C."/>
            <person name="Hempe F."/>
            <person name="Henrissat B."/>
            <person name="Hoppner M.P."/>
            <person name="Ishida K.-I."/>
            <person name="Kim E."/>
            <person name="Koreny L."/>
            <person name="Kroth P.G."/>
            <person name="Liu Y."/>
            <person name="Malik S.-B."/>
            <person name="Maier U.G."/>
            <person name="McRose D."/>
            <person name="Mock T."/>
            <person name="Neilson J.A."/>
            <person name="Onodera N.T."/>
            <person name="Poole A.M."/>
            <person name="Pritham E.J."/>
            <person name="Richards T.A."/>
            <person name="Rocap G."/>
            <person name="Roy S.W."/>
            <person name="Sarai C."/>
            <person name="Schaack S."/>
            <person name="Shirato S."/>
            <person name="Slamovits C.H."/>
            <person name="Spencer D.F."/>
            <person name="Suzuki S."/>
            <person name="Worden A.Z."/>
            <person name="Zauner S."/>
            <person name="Barry K."/>
            <person name="Bell C."/>
            <person name="Bharti A.K."/>
            <person name="Crow J.A."/>
            <person name="Grimwood J."/>
            <person name="Kramer R."/>
            <person name="Lindquist E."/>
            <person name="Lucas S."/>
            <person name="Salamov A."/>
            <person name="McFadden G.I."/>
            <person name="Lane C.E."/>
            <person name="Keeling P.J."/>
            <person name="Gray M.W."/>
            <person name="Grigoriev I.V."/>
            <person name="Archibald J.M."/>
        </authorList>
    </citation>
    <scope>NUCLEOTIDE SEQUENCE</scope>
    <source>
        <strain evidence="5">CCMP2712</strain>
    </source>
</reference>
<feature type="compositionally biased region" description="Acidic residues" evidence="1">
    <location>
        <begin position="259"/>
        <end position="269"/>
    </location>
</feature>
<dbReference type="GeneID" id="17305478"/>
<feature type="region of interest" description="Disordered" evidence="1">
    <location>
        <begin position="353"/>
        <end position="409"/>
    </location>
</feature>
<dbReference type="RefSeq" id="XP_005835782.1">
    <property type="nucleotide sequence ID" value="XM_005835725.1"/>
</dbReference>
<evidence type="ECO:0000313" key="3">
    <source>
        <dbReference type="EMBL" id="EKX48802.1"/>
    </source>
</evidence>
<dbReference type="AlphaFoldDB" id="L1JKH5"/>